<keyword evidence="2" id="KW-1185">Reference proteome</keyword>
<dbReference type="RefSeq" id="XP_021813139.1">
    <property type="nucleotide sequence ID" value="XM_021957447.1"/>
</dbReference>
<dbReference type="GeneID" id="110756062"/>
<evidence type="ECO:0000256" key="1">
    <source>
        <dbReference type="SAM" id="MobiDB-lite"/>
    </source>
</evidence>
<reference evidence="3" key="1">
    <citation type="submission" date="2025-08" db="UniProtKB">
        <authorList>
            <consortium name="RefSeq"/>
        </authorList>
    </citation>
    <scope>IDENTIFICATION</scope>
</reference>
<accession>A0A6P5SB68</accession>
<feature type="region of interest" description="Disordered" evidence="1">
    <location>
        <begin position="31"/>
        <end position="114"/>
    </location>
</feature>
<evidence type="ECO:0000313" key="2">
    <source>
        <dbReference type="Proteomes" id="UP000515124"/>
    </source>
</evidence>
<dbReference type="Proteomes" id="UP000515124">
    <property type="component" value="Unplaced"/>
</dbReference>
<protein>
    <submittedName>
        <fullName evidence="3">DNA replication licensing factor MCM2-like isoform X2</fullName>
    </submittedName>
</protein>
<feature type="compositionally biased region" description="Acidic residues" evidence="1">
    <location>
        <begin position="103"/>
        <end position="114"/>
    </location>
</feature>
<organism evidence="2 3">
    <name type="scientific">Prunus avium</name>
    <name type="common">Cherry</name>
    <name type="synonym">Cerasus avium</name>
    <dbReference type="NCBI Taxonomy" id="42229"/>
    <lineage>
        <taxon>Eukaryota</taxon>
        <taxon>Viridiplantae</taxon>
        <taxon>Streptophyta</taxon>
        <taxon>Embryophyta</taxon>
        <taxon>Tracheophyta</taxon>
        <taxon>Spermatophyta</taxon>
        <taxon>Magnoliopsida</taxon>
        <taxon>eudicotyledons</taxon>
        <taxon>Gunneridae</taxon>
        <taxon>Pentapetalae</taxon>
        <taxon>rosids</taxon>
        <taxon>fabids</taxon>
        <taxon>Rosales</taxon>
        <taxon>Rosaceae</taxon>
        <taxon>Amygdaloideae</taxon>
        <taxon>Amygdaleae</taxon>
        <taxon>Prunus</taxon>
    </lineage>
</organism>
<gene>
    <name evidence="3" type="primary">LOC110756062</name>
</gene>
<dbReference type="AlphaFoldDB" id="A0A6P5SB68"/>
<feature type="compositionally biased region" description="Basic and acidic residues" evidence="1">
    <location>
        <begin position="49"/>
        <end position="72"/>
    </location>
</feature>
<sequence>MSMTRFLAGIDDSVEDERDLDQIMADRRAAEIELDTRDGVQTTRKLPHLLHDQDTDDDSHRPSKRTRADFRPPRNYNDNDGMQSSPGRSQRRNFREDVPMTDQTDDDGYEDDDDQEAEFEMYRVQGTLREWVTRDEVRRFIAKKFKEFLLTFVKKGSSDIEYVRLINEMPISVVWRLITSNSSVLIPILPFGWLMLLSLSWKSWKMLPRMWCLVYTPITNVSIKRSTLG</sequence>
<evidence type="ECO:0000313" key="3">
    <source>
        <dbReference type="RefSeq" id="XP_021813139.1"/>
    </source>
</evidence>
<feature type="compositionally biased region" description="Polar residues" evidence="1">
    <location>
        <begin position="76"/>
        <end position="88"/>
    </location>
</feature>
<name>A0A6P5SB68_PRUAV</name>
<proteinExistence type="predicted"/>